<feature type="compositionally biased region" description="Basic and acidic residues" evidence="1">
    <location>
        <begin position="424"/>
        <end position="444"/>
    </location>
</feature>
<organism evidence="2 3">
    <name type="scientific">Cryptosporidium canis</name>
    <dbReference type="NCBI Taxonomy" id="195482"/>
    <lineage>
        <taxon>Eukaryota</taxon>
        <taxon>Sar</taxon>
        <taxon>Alveolata</taxon>
        <taxon>Apicomplexa</taxon>
        <taxon>Conoidasida</taxon>
        <taxon>Coccidia</taxon>
        <taxon>Eucoccidiorida</taxon>
        <taxon>Eimeriorina</taxon>
        <taxon>Cryptosporidiidae</taxon>
        <taxon>Cryptosporidium</taxon>
    </lineage>
</organism>
<comment type="caution">
    <text evidence="2">The sequence shown here is derived from an EMBL/GenBank/DDBJ whole genome shotgun (WGS) entry which is preliminary data.</text>
</comment>
<gene>
    <name evidence="2" type="ORF">OJ252_1737</name>
</gene>
<feature type="compositionally biased region" description="Polar residues" evidence="1">
    <location>
        <begin position="706"/>
        <end position="721"/>
    </location>
</feature>
<feature type="region of interest" description="Disordered" evidence="1">
    <location>
        <begin position="608"/>
        <end position="789"/>
    </location>
</feature>
<feature type="region of interest" description="Disordered" evidence="1">
    <location>
        <begin position="401"/>
        <end position="444"/>
    </location>
</feature>
<feature type="compositionally biased region" description="Polar residues" evidence="1">
    <location>
        <begin position="741"/>
        <end position="761"/>
    </location>
</feature>
<reference evidence="2" key="1">
    <citation type="submission" date="2022-10" db="EMBL/GenBank/DDBJ databases">
        <title>Adaptive evolution leads to modifications in subtelomeric GC content in a zoonotic Cryptosporidium species.</title>
        <authorList>
            <person name="Li J."/>
            <person name="Feng Y."/>
            <person name="Xiao L."/>
        </authorList>
    </citation>
    <scope>NUCLEOTIDE SEQUENCE</scope>
    <source>
        <strain evidence="2">25894</strain>
    </source>
</reference>
<evidence type="ECO:0000256" key="1">
    <source>
        <dbReference type="SAM" id="MobiDB-lite"/>
    </source>
</evidence>
<evidence type="ECO:0000313" key="2">
    <source>
        <dbReference type="EMBL" id="KAJ1610851.1"/>
    </source>
</evidence>
<dbReference type="Proteomes" id="UP001071777">
    <property type="component" value="Unassembled WGS sequence"/>
</dbReference>
<sequence length="923" mass="102665">MFMFNNQGVNSKDAHVNKARMRYPLNSGQLNSHSGNGGFYQRRPMNEVGGAAGFGGVGSVSHQNYLEQLIKYQQVQLQQQQQQLLLAQQQYEYNLQLQYQYQLQHHLSQSRLNMHPNSQSGHLQRNITGGGVVCPQLYGQPEDVYSGAFYQNTSEELQVLEPYEIIILPKCDNTVTVRDVSHIDFSNNSSSGSKDVEIEVEIKKGDKDIELESVRDELLSEEKISMGSVSSQEIEVNVYELKNDEEDQFSEENVIQDPNVSDPGSVGSKDIEVDLKECYDSGVKEDQIFESESELEEVCLYESQGEIEIEEDSVLVIKYKNDKVGTDLLNLMEQNIDNCVIDGNSYYYENFVRSLSSGDYSSYEVCTDTGLVGLGDGCCYYLEDSSPPETQHLELIEISSGSDQHEEEQEKEHELQSSSNLDAPEIKEEGVDTKNEDSSLSSDKEALEELNEKIQRFNLLLEKINKMEQMNISFKEAFLSERWNLSTDLATIESKSLSQKSKTGETHSDDDKSVSECSILDTVKDIYDSNPQVIYRDSCDEKCISSYERLADIESELEQGEEQVQSYIQAINEYFAREGLLGACESRLNTHRWERNFESAMSSLNSQFKDSYGSDSDSEFNGYEAQGKAETEHGHGHGGNEYSQDQPDDYVVNESGSSVPESISPVHGSIPKQSEHAHIAEKGTGASGAQLVHAAGSRTSQESKRPSSPSGTILLSNSAISKTPKGPAVSHKKVRIPMVNIPNSNDSSTKLSSLHTLNESQNEARKKGKLPTHKHACSAGNEPTKDSVEKDDEILARLSQCRVINSKTIKQAANSTNNNLLNKNTLNPRSRMNTCSATFSNSNNTLSTYNNLNQHASGRACEKITRGPVYNAGLGGKGVISQNKPHVSVQMRKEPNLGFKSLITSGIKVNVAELMKPRVIRKL</sequence>
<evidence type="ECO:0000313" key="3">
    <source>
        <dbReference type="Proteomes" id="UP001071777"/>
    </source>
</evidence>
<name>A0ABQ8P791_9CRYT</name>
<feature type="compositionally biased region" description="Basic residues" evidence="1">
    <location>
        <begin position="766"/>
        <end position="776"/>
    </location>
</feature>
<proteinExistence type="predicted"/>
<keyword evidence="3" id="KW-1185">Reference proteome</keyword>
<accession>A0ABQ8P791</accession>
<protein>
    <submittedName>
        <fullName evidence="2">Uncharacterized protein</fullName>
    </submittedName>
</protein>
<dbReference type="EMBL" id="JAPCXB010000066">
    <property type="protein sequence ID" value="KAJ1610851.1"/>
    <property type="molecule type" value="Genomic_DNA"/>
</dbReference>